<dbReference type="Proteomes" id="UP000887572">
    <property type="component" value="Unplaced"/>
</dbReference>
<keyword evidence="2" id="KW-1185">Reference proteome</keyword>
<name>A0A914HTD8_GLORO</name>
<feature type="region of interest" description="Disordered" evidence="1">
    <location>
        <begin position="1"/>
        <end position="83"/>
    </location>
</feature>
<reference evidence="3" key="1">
    <citation type="submission" date="2022-11" db="UniProtKB">
        <authorList>
            <consortium name="WormBaseParasite"/>
        </authorList>
    </citation>
    <scope>IDENTIFICATION</scope>
</reference>
<organism evidence="2 3">
    <name type="scientific">Globodera rostochiensis</name>
    <name type="common">Golden nematode worm</name>
    <name type="synonym">Heterodera rostochiensis</name>
    <dbReference type="NCBI Taxonomy" id="31243"/>
    <lineage>
        <taxon>Eukaryota</taxon>
        <taxon>Metazoa</taxon>
        <taxon>Ecdysozoa</taxon>
        <taxon>Nematoda</taxon>
        <taxon>Chromadorea</taxon>
        <taxon>Rhabditida</taxon>
        <taxon>Tylenchina</taxon>
        <taxon>Tylenchomorpha</taxon>
        <taxon>Tylenchoidea</taxon>
        <taxon>Heteroderidae</taxon>
        <taxon>Heteroderinae</taxon>
        <taxon>Globodera</taxon>
    </lineage>
</organism>
<feature type="compositionally biased region" description="Low complexity" evidence="1">
    <location>
        <begin position="1"/>
        <end position="14"/>
    </location>
</feature>
<dbReference type="AlphaFoldDB" id="A0A914HTD8"/>
<evidence type="ECO:0000313" key="3">
    <source>
        <dbReference type="WBParaSite" id="Gr19_v10_g4284.t1"/>
    </source>
</evidence>
<protein>
    <submittedName>
        <fullName evidence="3">Uncharacterized protein</fullName>
    </submittedName>
</protein>
<sequence>MSANRGRGRAASAAYHQQVAEPPVRGSGRGGYGRGMDVQQRQQEATPSPSLRGARGGRGVGGHRDEHQPPATSLATPLSAVNPSVVDPLPVARGHRPPMSRYGAYVAFTKQREELEQKPVGPTEKDEPKHPLLDKVVLRMQEHKKAEEESTNSQIQEVVVTSSQHDGGHEQQGGAVVVAAVSRESNCRECLFRAEFVHLMRSIGHLLTEFGNAIGGGRNIEQNHHGNAIADGHNNEQNGR</sequence>
<proteinExistence type="predicted"/>
<feature type="compositionally biased region" description="Polar residues" evidence="1">
    <location>
        <begin position="39"/>
        <end position="49"/>
    </location>
</feature>
<evidence type="ECO:0000256" key="1">
    <source>
        <dbReference type="SAM" id="MobiDB-lite"/>
    </source>
</evidence>
<accession>A0A914HTD8</accession>
<evidence type="ECO:0000313" key="2">
    <source>
        <dbReference type="Proteomes" id="UP000887572"/>
    </source>
</evidence>
<dbReference type="WBParaSite" id="Gr19_v10_g4284.t1">
    <property type="protein sequence ID" value="Gr19_v10_g4284.t1"/>
    <property type="gene ID" value="Gr19_v10_g4284"/>
</dbReference>
<feature type="compositionally biased region" description="Polar residues" evidence="1">
    <location>
        <begin position="70"/>
        <end position="82"/>
    </location>
</feature>